<organism evidence="2 3">
    <name type="scientific">Aspergillus cavernicola</name>
    <dbReference type="NCBI Taxonomy" id="176166"/>
    <lineage>
        <taxon>Eukaryota</taxon>
        <taxon>Fungi</taxon>
        <taxon>Dikarya</taxon>
        <taxon>Ascomycota</taxon>
        <taxon>Pezizomycotina</taxon>
        <taxon>Eurotiomycetes</taxon>
        <taxon>Eurotiomycetidae</taxon>
        <taxon>Eurotiales</taxon>
        <taxon>Aspergillaceae</taxon>
        <taxon>Aspergillus</taxon>
        <taxon>Aspergillus subgen. Nidulantes</taxon>
    </lineage>
</organism>
<name>A0ABR4HP70_9EURO</name>
<comment type="caution">
    <text evidence="2">The sequence shown here is derived from an EMBL/GenBank/DDBJ whole genome shotgun (WGS) entry which is preliminary data.</text>
</comment>
<feature type="compositionally biased region" description="Basic and acidic residues" evidence="1">
    <location>
        <begin position="373"/>
        <end position="385"/>
    </location>
</feature>
<dbReference type="Proteomes" id="UP001610335">
    <property type="component" value="Unassembled WGS sequence"/>
</dbReference>
<evidence type="ECO:0000313" key="3">
    <source>
        <dbReference type="Proteomes" id="UP001610335"/>
    </source>
</evidence>
<dbReference type="EMBL" id="JBFXLS010000093">
    <property type="protein sequence ID" value="KAL2817284.1"/>
    <property type="molecule type" value="Genomic_DNA"/>
</dbReference>
<accession>A0ABR4HP70</accession>
<gene>
    <name evidence="2" type="ORF">BDW59DRAFT_175528</name>
</gene>
<keyword evidence="3" id="KW-1185">Reference proteome</keyword>
<protein>
    <submittedName>
        <fullName evidence="2">Uncharacterized protein</fullName>
    </submittedName>
</protein>
<sequence>MDQLPESIDEWTVAVAHENLTSVSIHDMSLVSASKFGLSEFLPLRVIWRAVESTKFKGGDYELDHWMDDAKKYLKTYPSWSVYQQSFRLNKQPGEGNFYLAKLFQMDAAAVQSKEITNNVVFSPIKTRSMMKAAHDHYATPTKSRNLAGDPASDSSIFQDIPSTRGSRGPEELWKQLYPKAEDEQIVNTALVNFLRAITTPIPSIKSDWTIHRKSFKATFNDAEYEARTDGYLRGKDSSEARVLIEVKAPLRVHKMSEIRMQESAQTVAWLKASPETPRNRPYRRVHVSQDRHEIFLIFAKYGNEYLEYLNGTGNPPSDDPESFLTMHEVGPYNTKDRADMEDLAPIIMALVLRADDDREAEQGKPQGPSQQDKGKSKVKVEVKGKGQGKKLF</sequence>
<proteinExistence type="predicted"/>
<feature type="region of interest" description="Disordered" evidence="1">
    <location>
        <begin position="141"/>
        <end position="169"/>
    </location>
</feature>
<evidence type="ECO:0000256" key="1">
    <source>
        <dbReference type="SAM" id="MobiDB-lite"/>
    </source>
</evidence>
<reference evidence="2 3" key="1">
    <citation type="submission" date="2024-07" db="EMBL/GenBank/DDBJ databases">
        <title>Section-level genome sequencing and comparative genomics of Aspergillus sections Usti and Cavernicolus.</title>
        <authorList>
            <consortium name="Lawrence Berkeley National Laboratory"/>
            <person name="Nybo J.L."/>
            <person name="Vesth T.C."/>
            <person name="Theobald S."/>
            <person name="Frisvad J.C."/>
            <person name="Larsen T.O."/>
            <person name="Kjaerboelling I."/>
            <person name="Rothschild-Mancinelli K."/>
            <person name="Lyhne E.K."/>
            <person name="Kogle M.E."/>
            <person name="Barry K."/>
            <person name="Clum A."/>
            <person name="Na H."/>
            <person name="Ledsgaard L."/>
            <person name="Lin J."/>
            <person name="Lipzen A."/>
            <person name="Kuo A."/>
            <person name="Riley R."/>
            <person name="Mondo S."/>
            <person name="LaButti K."/>
            <person name="Haridas S."/>
            <person name="Pangalinan J."/>
            <person name="Salamov A.A."/>
            <person name="Simmons B.A."/>
            <person name="Magnuson J.K."/>
            <person name="Chen J."/>
            <person name="Drula E."/>
            <person name="Henrissat B."/>
            <person name="Wiebenga A."/>
            <person name="Lubbers R.J."/>
            <person name="Gomes A.C."/>
            <person name="Makela M.R."/>
            <person name="Stajich J."/>
            <person name="Grigoriev I.V."/>
            <person name="Mortensen U.H."/>
            <person name="De vries R.P."/>
            <person name="Baker S.E."/>
            <person name="Andersen M.R."/>
        </authorList>
    </citation>
    <scope>NUCLEOTIDE SEQUENCE [LARGE SCALE GENOMIC DNA]</scope>
    <source>
        <strain evidence="2 3">CBS 600.67</strain>
    </source>
</reference>
<feature type="compositionally biased region" description="Polar residues" evidence="1">
    <location>
        <begin position="153"/>
        <end position="166"/>
    </location>
</feature>
<feature type="region of interest" description="Disordered" evidence="1">
    <location>
        <begin position="358"/>
        <end position="393"/>
    </location>
</feature>
<evidence type="ECO:0000313" key="2">
    <source>
        <dbReference type="EMBL" id="KAL2817284.1"/>
    </source>
</evidence>